<sequence>MKAVGFDQKIQLAHLDLTANLLRQYPSKEMYSLLNVELMNSIKGDKSRKNAITMLMKTWNLVTPIIMDIRDALLNEYPYLSPTEKLITNYCLTCIAYPFFREQMFYIGKLLKMSNEIQSRSIVNEMKNRYGDRRRVEVAVGAVFSSAKDWLLLTMPKPGVYQAKKIEIEIQNPLLKALMIEVLMMHYEANTVSTDIVNNSAIFYPFDYHIRIGDLDKERYSIIKNIRDTIIERNPKIPYSFE</sequence>
<accession>A0ABQ3N6U7</accession>
<gene>
    <name evidence="1" type="ORF">AM1BK_32460</name>
</gene>
<name>A0ABQ3N6U7_9BACI</name>
<organism evidence="1 2">
    <name type="scientific">Neobacillus kokaensis</name>
    <dbReference type="NCBI Taxonomy" id="2759023"/>
    <lineage>
        <taxon>Bacteria</taxon>
        <taxon>Bacillati</taxon>
        <taxon>Bacillota</taxon>
        <taxon>Bacilli</taxon>
        <taxon>Bacillales</taxon>
        <taxon>Bacillaceae</taxon>
        <taxon>Neobacillus</taxon>
    </lineage>
</organism>
<comment type="caution">
    <text evidence="1">The sequence shown here is derived from an EMBL/GenBank/DDBJ whole genome shotgun (WGS) entry which is preliminary data.</text>
</comment>
<dbReference type="EMBL" id="BNDS01000014">
    <property type="protein sequence ID" value="GHH99703.1"/>
    <property type="molecule type" value="Genomic_DNA"/>
</dbReference>
<evidence type="ECO:0000313" key="2">
    <source>
        <dbReference type="Proteomes" id="UP000637074"/>
    </source>
</evidence>
<protein>
    <submittedName>
        <fullName evidence="1">Uncharacterized protein</fullName>
    </submittedName>
</protein>
<proteinExistence type="predicted"/>
<dbReference type="Proteomes" id="UP000637074">
    <property type="component" value="Unassembled WGS sequence"/>
</dbReference>
<reference evidence="1 2" key="1">
    <citation type="journal article" date="2022" name="Int. J. Syst. Evol. Microbiol.">
        <title>Neobacillus kokaensis sp. nov., isolated from soil.</title>
        <authorList>
            <person name="Yuki K."/>
            <person name="Matsubara H."/>
            <person name="Yamaguchi S."/>
        </authorList>
    </citation>
    <scope>NUCLEOTIDE SEQUENCE [LARGE SCALE GENOMIC DNA]</scope>
    <source>
        <strain evidence="1 2">LOB 377</strain>
    </source>
</reference>
<keyword evidence="2" id="KW-1185">Reference proteome</keyword>
<evidence type="ECO:0000313" key="1">
    <source>
        <dbReference type="EMBL" id="GHH99703.1"/>
    </source>
</evidence>
<dbReference type="RefSeq" id="WP_191274567.1">
    <property type="nucleotide sequence ID" value="NZ_BNDS01000014.1"/>
</dbReference>